<dbReference type="Proteomes" id="UP000030640">
    <property type="component" value="Unassembled WGS sequence"/>
</dbReference>
<dbReference type="AlphaFoldDB" id="W7AV79"/>
<accession>W7AV79</accession>
<evidence type="ECO:0000313" key="1">
    <source>
        <dbReference type="EMBL" id="EUD69321.1"/>
    </source>
</evidence>
<organism evidence="1 2">
    <name type="scientific">Plasmodium inui San Antonio 1</name>
    <dbReference type="NCBI Taxonomy" id="1237626"/>
    <lineage>
        <taxon>Eukaryota</taxon>
        <taxon>Sar</taxon>
        <taxon>Alveolata</taxon>
        <taxon>Apicomplexa</taxon>
        <taxon>Aconoidasida</taxon>
        <taxon>Haemosporida</taxon>
        <taxon>Plasmodiidae</taxon>
        <taxon>Plasmodium</taxon>
        <taxon>Plasmodium (Plasmodium)</taxon>
    </lineage>
</organism>
<gene>
    <name evidence="1" type="ORF">C922_00184</name>
</gene>
<keyword evidence="2" id="KW-1185">Reference proteome</keyword>
<protein>
    <submittedName>
        <fullName evidence="1">Uncharacterized protein</fullName>
    </submittedName>
</protein>
<dbReference type="VEuPathDB" id="PlasmoDB:C922_00184"/>
<evidence type="ECO:0000313" key="2">
    <source>
        <dbReference type="Proteomes" id="UP000030640"/>
    </source>
</evidence>
<dbReference type="RefSeq" id="XP_008814023.1">
    <property type="nucleotide sequence ID" value="XM_008815801.1"/>
</dbReference>
<dbReference type="OrthoDB" id="384526at2759"/>
<name>W7AV79_9APIC</name>
<dbReference type="EMBL" id="KI965460">
    <property type="protein sequence ID" value="EUD69321.1"/>
    <property type="molecule type" value="Genomic_DNA"/>
</dbReference>
<sequence>MEREKLLYEKIYPAINAHRFHFNRLSTEKNIKSIVDEKKLKDSHHVVILSSNFQTRTTKADDSQRMANILHLSEKGKLFVSFIFLWKEKELEDRAQCLTQLSKTAVMQTLDFYHIKFNINGADGMPTADKHIGGCFVDVHFVKRETEVSTPICSSSSGDHRSVYIVTDIEIDADLLRPLNDQNDSNQSNMRKLTQGVSYHATTPPMVEGVIEKLIEKFCALMNELLL</sequence>
<dbReference type="GeneID" id="20035458"/>
<reference evidence="1 2" key="1">
    <citation type="submission" date="2013-02" db="EMBL/GenBank/DDBJ databases">
        <title>The Genome Sequence of Plasmodium inui San Antonio 1.</title>
        <authorList>
            <consortium name="The Broad Institute Genome Sequencing Platform"/>
            <consortium name="The Broad Institute Genome Sequencing Center for Infectious Disease"/>
            <person name="Neafsey D."/>
            <person name="Cheeseman I."/>
            <person name="Volkman S."/>
            <person name="Adams J."/>
            <person name="Walker B."/>
            <person name="Young S.K."/>
            <person name="Zeng Q."/>
            <person name="Gargeya S."/>
            <person name="Fitzgerald M."/>
            <person name="Haas B."/>
            <person name="Abouelleil A."/>
            <person name="Alvarado L."/>
            <person name="Arachchi H.M."/>
            <person name="Berlin A.M."/>
            <person name="Chapman S.B."/>
            <person name="Dewar J."/>
            <person name="Goldberg J."/>
            <person name="Griggs A."/>
            <person name="Gujja S."/>
            <person name="Hansen M."/>
            <person name="Howarth C."/>
            <person name="Imamovic A."/>
            <person name="Larimer J."/>
            <person name="McCowan C."/>
            <person name="Murphy C."/>
            <person name="Neiman D."/>
            <person name="Pearson M."/>
            <person name="Priest M."/>
            <person name="Roberts A."/>
            <person name="Saif S."/>
            <person name="Shea T."/>
            <person name="Sisk P."/>
            <person name="Sykes S."/>
            <person name="Wortman J."/>
            <person name="Nusbaum C."/>
            <person name="Birren B."/>
        </authorList>
    </citation>
    <scope>NUCLEOTIDE SEQUENCE [LARGE SCALE GENOMIC DNA]</scope>
    <source>
        <strain evidence="1 2">San Antonio 1</strain>
    </source>
</reference>
<proteinExistence type="predicted"/>